<dbReference type="InterPro" id="IPR037165">
    <property type="entry name" value="AldOxase/xan_DH_Mopterin-bd_sf"/>
</dbReference>
<name>A0ABP6Z4Y8_9ACTN</name>
<dbReference type="Pfam" id="PF20256">
    <property type="entry name" value="MoCoBD_2"/>
    <property type="match status" value="1"/>
</dbReference>
<evidence type="ECO:0000259" key="1">
    <source>
        <dbReference type="Pfam" id="PF20256"/>
    </source>
</evidence>
<keyword evidence="3" id="KW-1185">Reference proteome</keyword>
<dbReference type="InterPro" id="IPR046867">
    <property type="entry name" value="AldOxase/xan_DH_MoCoBD2"/>
</dbReference>
<dbReference type="RefSeq" id="WP_345572923.1">
    <property type="nucleotide sequence ID" value="NZ_BAABDQ010000033.1"/>
</dbReference>
<proteinExistence type="predicted"/>
<gene>
    <name evidence="2" type="ORF">GCM10022419_097950</name>
</gene>
<feature type="domain" description="Aldehyde oxidase/xanthine dehydrogenase second molybdopterin binding" evidence="1">
    <location>
        <begin position="11"/>
        <end position="59"/>
    </location>
</feature>
<dbReference type="EMBL" id="BAABDQ010000033">
    <property type="protein sequence ID" value="GAA3598741.1"/>
    <property type="molecule type" value="Genomic_DNA"/>
</dbReference>
<reference evidence="3" key="1">
    <citation type="journal article" date="2019" name="Int. J. Syst. Evol. Microbiol.">
        <title>The Global Catalogue of Microorganisms (GCM) 10K type strain sequencing project: providing services to taxonomists for standard genome sequencing and annotation.</title>
        <authorList>
            <consortium name="The Broad Institute Genomics Platform"/>
            <consortium name="The Broad Institute Genome Sequencing Center for Infectious Disease"/>
            <person name="Wu L."/>
            <person name="Ma J."/>
        </authorList>
    </citation>
    <scope>NUCLEOTIDE SEQUENCE [LARGE SCALE GENOMIC DNA]</scope>
    <source>
        <strain evidence="3">JCM 17326</strain>
    </source>
</reference>
<dbReference type="Gene3D" id="3.30.365.10">
    <property type="entry name" value="Aldehyde oxidase/xanthine dehydrogenase, molybdopterin binding domain"/>
    <property type="match status" value="1"/>
</dbReference>
<evidence type="ECO:0000313" key="3">
    <source>
        <dbReference type="Proteomes" id="UP001500630"/>
    </source>
</evidence>
<organism evidence="2 3">
    <name type="scientific">Nonomuraea rosea</name>
    <dbReference type="NCBI Taxonomy" id="638574"/>
    <lineage>
        <taxon>Bacteria</taxon>
        <taxon>Bacillati</taxon>
        <taxon>Actinomycetota</taxon>
        <taxon>Actinomycetes</taxon>
        <taxon>Streptosporangiales</taxon>
        <taxon>Streptosporangiaceae</taxon>
        <taxon>Nonomuraea</taxon>
    </lineage>
</organism>
<dbReference type="SUPFAM" id="SSF56003">
    <property type="entry name" value="Molybdenum cofactor-binding domain"/>
    <property type="match status" value="1"/>
</dbReference>
<comment type="caution">
    <text evidence="2">The sequence shown here is derived from an EMBL/GenBank/DDBJ whole genome shotgun (WGS) entry which is preliminary data.</text>
</comment>
<sequence length="65" mass="6581">MTAAALPTTGLISVQVGQDGTASFALPRAEVGQGITTSTAMLIAEEMAVPLERVRVTPPTSAPPC</sequence>
<accession>A0ABP6Z4Y8</accession>
<evidence type="ECO:0000313" key="2">
    <source>
        <dbReference type="EMBL" id="GAA3598741.1"/>
    </source>
</evidence>
<protein>
    <recommendedName>
        <fullName evidence="1">Aldehyde oxidase/xanthine dehydrogenase second molybdopterin binding domain-containing protein</fullName>
    </recommendedName>
</protein>
<dbReference type="Proteomes" id="UP001500630">
    <property type="component" value="Unassembled WGS sequence"/>
</dbReference>